<keyword evidence="7" id="KW-1185">Reference proteome</keyword>
<dbReference type="InterPro" id="IPR001128">
    <property type="entry name" value="Cyt_P450"/>
</dbReference>
<dbReference type="PANTHER" id="PTHR24300:SF369">
    <property type="entry name" value="CYTOCHROME P450 FAMILY"/>
    <property type="match status" value="1"/>
</dbReference>
<keyword evidence="4 5" id="KW-0503">Monooxygenase</keyword>
<keyword evidence="5" id="KW-0560">Oxidoreductase</keyword>
<keyword evidence="3 5" id="KW-0408">Iron</keyword>
<dbReference type="EMBL" id="JAVFWL010000005">
    <property type="protein sequence ID" value="KAK6753998.1"/>
    <property type="molecule type" value="Genomic_DNA"/>
</dbReference>
<accession>A0ABR1DUX6</accession>
<proteinExistence type="inferred from homology"/>
<evidence type="ECO:0000256" key="2">
    <source>
        <dbReference type="ARBA" id="ARBA00022723"/>
    </source>
</evidence>
<dbReference type="SUPFAM" id="SSF48264">
    <property type="entry name" value="Cytochrome P450"/>
    <property type="match status" value="1"/>
</dbReference>
<evidence type="ECO:0008006" key="8">
    <source>
        <dbReference type="Google" id="ProtNLM"/>
    </source>
</evidence>
<organism evidence="6 7">
    <name type="scientific">Necator americanus</name>
    <name type="common">Human hookworm</name>
    <dbReference type="NCBI Taxonomy" id="51031"/>
    <lineage>
        <taxon>Eukaryota</taxon>
        <taxon>Metazoa</taxon>
        <taxon>Ecdysozoa</taxon>
        <taxon>Nematoda</taxon>
        <taxon>Chromadorea</taxon>
        <taxon>Rhabditida</taxon>
        <taxon>Rhabditina</taxon>
        <taxon>Rhabditomorpha</taxon>
        <taxon>Strongyloidea</taxon>
        <taxon>Ancylostomatidae</taxon>
        <taxon>Bunostominae</taxon>
        <taxon>Necator</taxon>
    </lineage>
</organism>
<dbReference type="Proteomes" id="UP001303046">
    <property type="component" value="Unassembled WGS sequence"/>
</dbReference>
<dbReference type="PRINTS" id="PR00385">
    <property type="entry name" value="P450"/>
</dbReference>
<dbReference type="PROSITE" id="PS00086">
    <property type="entry name" value="CYTOCHROME_P450"/>
    <property type="match status" value="1"/>
</dbReference>
<comment type="caution">
    <text evidence="6">The sequence shown here is derived from an EMBL/GenBank/DDBJ whole genome shotgun (WGS) entry which is preliminary data.</text>
</comment>
<dbReference type="PRINTS" id="PR00463">
    <property type="entry name" value="EP450I"/>
</dbReference>
<sequence length="493" mass="57760">MLIILSVILTFLTLFYHTYWKRRNLPPGPIPLPFIGNLLTLYFYEPGYEAFRLWSQKYGRCFTFWMANRPAVVVTDYELMKETLVKDGAAYTGRLEVPLSRMVRGGDYGIVETTGELWQQQRRFVLHVFRDFGMGKNLMEERVLSEVSDFLSKCNVNAGKELDLRNNFDTAIGSIINSILFGFRFDETNMDVFLTRKEIVKRIMERSARPAFIMWMMFPCLKYFPYFWKYNKEAELNKDVLFEMFDSQIEAHKTEINFDHEKSTDYVEAFLKEQKRHENEPDCGGFSWDQLRNMCFDLWMAGMETTSNTLYWGLLYVVLDSEVQRRIHDEMDREIGSERLISTADRSRLPYMNAVINEIQRVANLLPLNVFHETTTDVVIDGYRIPSGTLFLPQISSVMYDEKVFPEPYKFDPSRHLASDGSFVKIDEIIPFSLGKRQCVGESLARMELFLFLANLFNQFEVQPHGNKLPSTKKHFGNTVRADDFSVILQKRH</sequence>
<evidence type="ECO:0000256" key="4">
    <source>
        <dbReference type="ARBA" id="ARBA00023033"/>
    </source>
</evidence>
<evidence type="ECO:0000256" key="1">
    <source>
        <dbReference type="ARBA" id="ARBA00010617"/>
    </source>
</evidence>
<dbReference type="InterPro" id="IPR017972">
    <property type="entry name" value="Cyt_P450_CS"/>
</dbReference>
<keyword evidence="5" id="KW-0349">Heme</keyword>
<evidence type="ECO:0000313" key="7">
    <source>
        <dbReference type="Proteomes" id="UP001303046"/>
    </source>
</evidence>
<dbReference type="InterPro" id="IPR036396">
    <property type="entry name" value="Cyt_P450_sf"/>
</dbReference>
<gene>
    <name evidence="6" type="primary">Necator_chrV.g17950</name>
    <name evidence="6" type="ORF">RB195_013160</name>
</gene>
<dbReference type="PANTHER" id="PTHR24300">
    <property type="entry name" value="CYTOCHROME P450 508A4-RELATED"/>
    <property type="match status" value="1"/>
</dbReference>
<evidence type="ECO:0000313" key="6">
    <source>
        <dbReference type="EMBL" id="KAK6753998.1"/>
    </source>
</evidence>
<reference evidence="6 7" key="1">
    <citation type="submission" date="2023-08" db="EMBL/GenBank/DDBJ databases">
        <title>A Necator americanus chromosomal reference genome.</title>
        <authorList>
            <person name="Ilik V."/>
            <person name="Petrzelkova K.J."/>
            <person name="Pardy F."/>
            <person name="Fuh T."/>
            <person name="Niatou-Singa F.S."/>
            <person name="Gouil Q."/>
            <person name="Baker L."/>
            <person name="Ritchie M.E."/>
            <person name="Jex A.R."/>
            <person name="Gazzola D."/>
            <person name="Li H."/>
            <person name="Toshio Fujiwara R."/>
            <person name="Zhan B."/>
            <person name="Aroian R.V."/>
            <person name="Pafco B."/>
            <person name="Schwarz E.M."/>
        </authorList>
    </citation>
    <scope>NUCLEOTIDE SEQUENCE [LARGE SCALE GENOMIC DNA]</scope>
    <source>
        <strain evidence="6 7">Aroian</strain>
        <tissue evidence="6">Whole animal</tissue>
    </source>
</reference>
<evidence type="ECO:0000256" key="5">
    <source>
        <dbReference type="RuleBase" id="RU000461"/>
    </source>
</evidence>
<dbReference type="CDD" id="cd20617">
    <property type="entry name" value="CYP1_2-like"/>
    <property type="match status" value="1"/>
</dbReference>
<name>A0ABR1DUX6_NECAM</name>
<keyword evidence="2 5" id="KW-0479">Metal-binding</keyword>
<protein>
    <recommendedName>
        <fullName evidence="8">Unspecific monooxygenase</fullName>
    </recommendedName>
</protein>
<evidence type="ECO:0000256" key="3">
    <source>
        <dbReference type="ARBA" id="ARBA00023004"/>
    </source>
</evidence>
<dbReference type="InterPro" id="IPR002401">
    <property type="entry name" value="Cyt_P450_E_grp-I"/>
</dbReference>
<dbReference type="InterPro" id="IPR050182">
    <property type="entry name" value="Cytochrome_P450_fam2"/>
</dbReference>
<dbReference type="Gene3D" id="1.10.630.10">
    <property type="entry name" value="Cytochrome P450"/>
    <property type="match status" value="1"/>
</dbReference>
<comment type="similarity">
    <text evidence="1 5">Belongs to the cytochrome P450 family.</text>
</comment>
<dbReference type="Pfam" id="PF00067">
    <property type="entry name" value="p450"/>
    <property type="match status" value="1"/>
</dbReference>